<sequence length="117" mass="12931">MTKRLGKIIDFFLPKVARIENSLSPVNESDNETLSILIEVDNLSESEKSEQVTFDSVLTDSTTANSKFDIGLYVTGNIPIEKEFLLEILLTVGYPQRITNFPQLPKEGVIGALISNG</sequence>
<evidence type="ECO:0000313" key="1">
    <source>
        <dbReference type="EMBL" id="KAI6650014.1"/>
    </source>
</evidence>
<evidence type="ECO:0000313" key="2">
    <source>
        <dbReference type="Proteomes" id="UP001165289"/>
    </source>
</evidence>
<dbReference type="Proteomes" id="UP001165289">
    <property type="component" value="Unassembled WGS sequence"/>
</dbReference>
<proteinExistence type="predicted"/>
<comment type="caution">
    <text evidence="1">The sequence shown here is derived from an EMBL/GenBank/DDBJ whole genome shotgun (WGS) entry which is preliminary data.</text>
</comment>
<dbReference type="EMBL" id="JAKMXF010000315">
    <property type="protein sequence ID" value="KAI6650014.1"/>
    <property type="molecule type" value="Genomic_DNA"/>
</dbReference>
<reference evidence="1 2" key="1">
    <citation type="journal article" date="2023" name="BMC Biol.">
        <title>The compact genome of the sponge Oopsacas minuta (Hexactinellida) is lacking key metazoan core genes.</title>
        <authorList>
            <person name="Santini S."/>
            <person name="Schenkelaars Q."/>
            <person name="Jourda C."/>
            <person name="Duchesne M."/>
            <person name="Belahbib H."/>
            <person name="Rocher C."/>
            <person name="Selva M."/>
            <person name="Riesgo A."/>
            <person name="Vervoort M."/>
            <person name="Leys S.P."/>
            <person name="Kodjabachian L."/>
            <person name="Le Bivic A."/>
            <person name="Borchiellini C."/>
            <person name="Claverie J.M."/>
            <person name="Renard E."/>
        </authorList>
    </citation>
    <scope>NUCLEOTIDE SEQUENCE [LARGE SCALE GENOMIC DNA]</scope>
    <source>
        <strain evidence="1">SPO-2</strain>
    </source>
</reference>
<keyword evidence="2" id="KW-1185">Reference proteome</keyword>
<gene>
    <name evidence="1" type="ORF">LOD99_6229</name>
</gene>
<name>A0AAV7JNC6_9METZ</name>
<accession>A0AAV7JNC6</accession>
<protein>
    <submittedName>
        <fullName evidence="1">Uncharacterized protein</fullName>
    </submittedName>
</protein>
<dbReference type="AlphaFoldDB" id="A0AAV7JNC6"/>
<organism evidence="1 2">
    <name type="scientific">Oopsacas minuta</name>
    <dbReference type="NCBI Taxonomy" id="111878"/>
    <lineage>
        <taxon>Eukaryota</taxon>
        <taxon>Metazoa</taxon>
        <taxon>Porifera</taxon>
        <taxon>Hexactinellida</taxon>
        <taxon>Hexasterophora</taxon>
        <taxon>Lyssacinosida</taxon>
        <taxon>Leucopsacidae</taxon>
        <taxon>Oopsacas</taxon>
    </lineage>
</organism>